<evidence type="ECO:0000313" key="2">
    <source>
        <dbReference type="Proteomes" id="UP000231901"/>
    </source>
</evidence>
<evidence type="ECO:0000313" key="1">
    <source>
        <dbReference type="EMBL" id="ATZ92614.1"/>
    </source>
</evidence>
<organism evidence="1 2">
    <name type="scientific">Dickeya fangzhongdai</name>
    <dbReference type="NCBI Taxonomy" id="1778540"/>
    <lineage>
        <taxon>Bacteria</taxon>
        <taxon>Pseudomonadati</taxon>
        <taxon>Pseudomonadota</taxon>
        <taxon>Gammaproteobacteria</taxon>
        <taxon>Enterobacterales</taxon>
        <taxon>Pectobacteriaceae</taxon>
        <taxon>Dickeya</taxon>
    </lineage>
</organism>
<gene>
    <name evidence="1" type="ORF">CVE23_00630</name>
</gene>
<accession>A0A2K8QGL6</accession>
<dbReference type="Proteomes" id="UP000231901">
    <property type="component" value="Chromosome"/>
</dbReference>
<dbReference type="EMBL" id="CP025003">
    <property type="protein sequence ID" value="ATZ92614.1"/>
    <property type="molecule type" value="Genomic_DNA"/>
</dbReference>
<keyword evidence="2" id="KW-1185">Reference proteome</keyword>
<dbReference type="PROSITE" id="PS51257">
    <property type="entry name" value="PROKAR_LIPOPROTEIN"/>
    <property type="match status" value="1"/>
</dbReference>
<reference evidence="2" key="1">
    <citation type="journal article" date="2018" name="Genome Announc.">
        <title>Complete genome sequence of a Dickeya fangzhongdai type strain causing bleeding canker of pear tree trunks.</title>
        <authorList>
            <person name="Zhao Y."/>
            <person name="Tian Y."/>
            <person name="Li X."/>
            <person name="Hu B."/>
        </authorList>
    </citation>
    <scope>NUCLEOTIDE SEQUENCE [LARGE SCALE GENOMIC DNA]</scope>
    <source>
        <strain evidence="2">DSM 101947</strain>
    </source>
</reference>
<name>A0A2K8QGL6_9GAMM</name>
<dbReference type="AlphaFoldDB" id="A0A2K8QGL6"/>
<sequence length="227" mass="24744">MKGMAIILFSCVSFSCFARSDYDMTMCRNGAFPGYPGQYSVARINAPNGAKVHFYDDDSDKGCPENQALCQQKAYLINGDGVIVAQEKSGWSCVWYFGRKSEFVGWLQSTYLEKQAIETVGVNAWIGSWSDGYSKINITRGKNSTLHIKGNATWNGGVSGYGESIVHIGSISASATPNGNTLQWGDTREEFECSGVMQLINGNLIVEDNGECGGANVSFSSIYRLKK</sequence>
<protein>
    <submittedName>
        <fullName evidence="1">Uncharacterized protein</fullName>
    </submittedName>
</protein>
<dbReference type="GeneID" id="66562847"/>
<dbReference type="KEGG" id="dfn:CVE23_00630"/>
<proteinExistence type="predicted"/>
<dbReference type="RefSeq" id="WP_038920591.1">
    <property type="nucleotide sequence ID" value="NZ_BMJF01000014.1"/>
</dbReference>